<protein>
    <submittedName>
        <fullName evidence="2">DUF4037 domain-containing protein</fullName>
    </submittedName>
</protein>
<accession>A0ABV8J7Z8</accession>
<evidence type="ECO:0000313" key="3">
    <source>
        <dbReference type="Proteomes" id="UP001595867"/>
    </source>
</evidence>
<gene>
    <name evidence="2" type="ORF">ACFO0C_45735</name>
</gene>
<comment type="caution">
    <text evidence="2">The sequence shown here is derived from an EMBL/GenBank/DDBJ whole genome shotgun (WGS) entry which is preliminary data.</text>
</comment>
<name>A0ABV8J7Z8_9ACTN</name>
<proteinExistence type="predicted"/>
<dbReference type="Pfam" id="PF13228">
    <property type="entry name" value="DUF4037"/>
    <property type="match status" value="1"/>
</dbReference>
<dbReference type="Proteomes" id="UP001595867">
    <property type="component" value="Unassembled WGS sequence"/>
</dbReference>
<dbReference type="RefSeq" id="WP_378073158.1">
    <property type="nucleotide sequence ID" value="NZ_JBHSBL010000033.1"/>
</dbReference>
<dbReference type="InterPro" id="IPR025117">
    <property type="entry name" value="DUF4037"/>
</dbReference>
<feature type="domain" description="DUF4037" evidence="1">
    <location>
        <begin position="143"/>
        <end position="241"/>
    </location>
</feature>
<organism evidence="2 3">
    <name type="scientific">Actinoplanes subglobosus</name>
    <dbReference type="NCBI Taxonomy" id="1547892"/>
    <lineage>
        <taxon>Bacteria</taxon>
        <taxon>Bacillati</taxon>
        <taxon>Actinomycetota</taxon>
        <taxon>Actinomycetes</taxon>
        <taxon>Micromonosporales</taxon>
        <taxon>Micromonosporaceae</taxon>
        <taxon>Actinoplanes</taxon>
    </lineage>
</organism>
<dbReference type="EMBL" id="JBHSBL010000033">
    <property type="protein sequence ID" value="MFC4072276.1"/>
    <property type="molecule type" value="Genomic_DNA"/>
</dbReference>
<evidence type="ECO:0000313" key="2">
    <source>
        <dbReference type="EMBL" id="MFC4072276.1"/>
    </source>
</evidence>
<keyword evidence="3" id="KW-1185">Reference proteome</keyword>
<sequence>MPPQFVPGLRLCRTFYDQAVRPLLDDTHPGLPHAAARIGPGSEVLGFDTPRSADHDWGPRLELFLRPEDVARHGDDLSAMLTARLPKHIGGWPTNFEPADARVRVMTATDGPVAHRVHITDVATWSTGLLGFDARSEPTTLDWLATPTQRLAETVGGAVFHDGIGDLTALRERLRWYPDDVWRQVLAAQWARIGQEEAFVGRAAETGDDLGSRIVAARLARDVMRLVLLLARRFPPYSKWLGKAFTALPEAAGIAAALHDALAAGDAGRRQASLCAAYEMAGDWQNRLGIAESVDATRRPYFDRPFPVIDAGRFVRALTGGGPAGIGGIDQFSDCTDVLEHPDLTRKIMRTVVHSDARRP</sequence>
<reference evidence="3" key="1">
    <citation type="journal article" date="2019" name="Int. J. Syst. Evol. Microbiol.">
        <title>The Global Catalogue of Microorganisms (GCM) 10K type strain sequencing project: providing services to taxonomists for standard genome sequencing and annotation.</title>
        <authorList>
            <consortium name="The Broad Institute Genomics Platform"/>
            <consortium name="The Broad Institute Genome Sequencing Center for Infectious Disease"/>
            <person name="Wu L."/>
            <person name="Ma J."/>
        </authorList>
    </citation>
    <scope>NUCLEOTIDE SEQUENCE [LARGE SCALE GENOMIC DNA]</scope>
    <source>
        <strain evidence="3">TBRC 5832</strain>
    </source>
</reference>
<evidence type="ECO:0000259" key="1">
    <source>
        <dbReference type="Pfam" id="PF13228"/>
    </source>
</evidence>